<dbReference type="Proteomes" id="UP000297866">
    <property type="component" value="Unassembled WGS sequence"/>
</dbReference>
<dbReference type="GO" id="GO:0004016">
    <property type="term" value="F:adenylate cyclase activity"/>
    <property type="evidence" value="ECO:0007669"/>
    <property type="project" value="UniProtKB-ARBA"/>
</dbReference>
<dbReference type="InterPro" id="IPR029787">
    <property type="entry name" value="Nucleotide_cyclase"/>
</dbReference>
<feature type="domain" description="Guanylate cyclase" evidence="3">
    <location>
        <begin position="539"/>
        <end position="652"/>
    </location>
</feature>
<dbReference type="PANTHER" id="PTHR43081:SF1">
    <property type="entry name" value="ADENYLATE CYCLASE, TERMINAL-DIFFERENTIATION SPECIFIC"/>
    <property type="match status" value="1"/>
</dbReference>
<comment type="caution">
    <text evidence="4">The sequence shown here is derived from an EMBL/GenBank/DDBJ whole genome shotgun (WGS) entry which is preliminary data.</text>
</comment>
<evidence type="ECO:0000313" key="4">
    <source>
        <dbReference type="EMBL" id="TFB54414.1"/>
    </source>
</evidence>
<dbReference type="Gene3D" id="3.30.70.1230">
    <property type="entry name" value="Nucleotide cyclase"/>
    <property type="match status" value="1"/>
</dbReference>
<evidence type="ECO:0000313" key="5">
    <source>
        <dbReference type="Proteomes" id="UP000297866"/>
    </source>
</evidence>
<evidence type="ECO:0000256" key="2">
    <source>
        <dbReference type="SAM" id="MobiDB-lite"/>
    </source>
</evidence>
<gene>
    <name evidence="4" type="ORF">E3O23_03645</name>
</gene>
<comment type="similarity">
    <text evidence="1">Belongs to the adenylyl cyclase class-3 family.</text>
</comment>
<proteinExistence type="inferred from homology"/>
<dbReference type="SUPFAM" id="SSF55073">
    <property type="entry name" value="Nucleotide cyclase"/>
    <property type="match status" value="1"/>
</dbReference>
<dbReference type="AlphaFoldDB" id="A0A4R8UIX0"/>
<dbReference type="GO" id="GO:0009190">
    <property type="term" value="P:cyclic nucleotide biosynthetic process"/>
    <property type="evidence" value="ECO:0007669"/>
    <property type="project" value="InterPro"/>
</dbReference>
<reference evidence="4 5" key="1">
    <citation type="submission" date="2019-03" db="EMBL/GenBank/DDBJ databases">
        <title>Genomics of glacier-inhabiting Cryobacterium strains.</title>
        <authorList>
            <person name="Liu Q."/>
            <person name="Xin Y.-H."/>
        </authorList>
    </citation>
    <scope>NUCLEOTIDE SEQUENCE [LARGE SCALE GENOMIC DNA]</scope>
    <source>
        <strain evidence="4 5">Sr47</strain>
    </source>
</reference>
<name>A0A4R8UIX0_9MICO</name>
<dbReference type="SUPFAM" id="SSF48452">
    <property type="entry name" value="TPR-like"/>
    <property type="match status" value="1"/>
</dbReference>
<dbReference type="GO" id="GO:0035556">
    <property type="term" value="P:intracellular signal transduction"/>
    <property type="evidence" value="ECO:0007669"/>
    <property type="project" value="InterPro"/>
</dbReference>
<dbReference type="PANTHER" id="PTHR43081">
    <property type="entry name" value="ADENYLATE CYCLASE, TERMINAL-DIFFERENTIATION SPECIFIC-RELATED"/>
    <property type="match status" value="1"/>
</dbReference>
<dbReference type="OrthoDB" id="27092at2"/>
<dbReference type="Gene3D" id="1.25.40.10">
    <property type="entry name" value="Tetratricopeptide repeat domain"/>
    <property type="match status" value="2"/>
</dbReference>
<dbReference type="SMART" id="SM00044">
    <property type="entry name" value="CYCc"/>
    <property type="match status" value="1"/>
</dbReference>
<dbReference type="Pfam" id="PF00211">
    <property type="entry name" value="Guanylate_cyc"/>
    <property type="match status" value="1"/>
</dbReference>
<keyword evidence="5" id="KW-1185">Reference proteome</keyword>
<dbReference type="CDD" id="cd07302">
    <property type="entry name" value="CHD"/>
    <property type="match status" value="1"/>
</dbReference>
<dbReference type="InterPro" id="IPR001054">
    <property type="entry name" value="A/G_cyclase"/>
</dbReference>
<dbReference type="PROSITE" id="PS50125">
    <property type="entry name" value="GUANYLATE_CYCLASE_2"/>
    <property type="match status" value="1"/>
</dbReference>
<feature type="compositionally biased region" description="Basic and acidic residues" evidence="2">
    <location>
        <begin position="21"/>
        <end position="30"/>
    </location>
</feature>
<dbReference type="InterPro" id="IPR011990">
    <property type="entry name" value="TPR-like_helical_dom_sf"/>
</dbReference>
<dbReference type="InterPro" id="IPR050697">
    <property type="entry name" value="Adenylyl/Guanylyl_Cyclase_3/4"/>
</dbReference>
<protein>
    <recommendedName>
        <fullName evidence="3">Guanylate cyclase domain-containing protein</fullName>
    </recommendedName>
</protein>
<feature type="region of interest" description="Disordered" evidence="2">
    <location>
        <begin position="21"/>
        <end position="40"/>
    </location>
</feature>
<evidence type="ECO:0000256" key="1">
    <source>
        <dbReference type="ARBA" id="ARBA00005381"/>
    </source>
</evidence>
<evidence type="ECO:0000259" key="3">
    <source>
        <dbReference type="PROSITE" id="PS50125"/>
    </source>
</evidence>
<dbReference type="EMBL" id="SOEZ01000018">
    <property type="protein sequence ID" value="TFB54414.1"/>
    <property type="molecule type" value="Genomic_DNA"/>
</dbReference>
<accession>A0A4R8UIX0</accession>
<organism evidence="4 5">
    <name type="scientific">Cryobacterium tagatosivorans</name>
    <dbReference type="NCBI Taxonomy" id="1259199"/>
    <lineage>
        <taxon>Bacteria</taxon>
        <taxon>Bacillati</taxon>
        <taxon>Actinomycetota</taxon>
        <taxon>Actinomycetes</taxon>
        <taxon>Micrococcales</taxon>
        <taxon>Microbacteriaceae</taxon>
        <taxon>Cryobacterium</taxon>
    </lineage>
</organism>
<sequence>MGARWASGLARAARCALAGDPRKVQNDRMATKSSSPAPAAPTLVEQGRAALARHAWGEALEQLATADAQGQLDAGDLELLATAAWWTGQLPLAIEVRERSYAAAMKANQPAVAARAAIALARDNVYRAADSMSAAWARRAERLLESVPENAGHGWLAIVRSFRAAMVGDIETALAAATLAEEIGRRLGDRDIAAMAQAERGFALVNQGHVDEGLALVDESSVAAVAGELEPGTAGGICCTTIGTCASLGEWRRAAEWTEAQDRWCKREGISGFPGMCRLYRSEIKQLRGQWLEAEAEARRASIELENFIPAAAALALYRIGAIRLQRGDLEAAEEVLTQAHARGTKTEPAFSLLRLAQGRPAVAAASIRRALEDPPRTTTWDAPPDTPLMRMPLLRAQIEIALAAKDLATASAAVDELGALAGRFGSQAIGAGVASARGMFQLASGDAPAAEVSLRTAVDAWTRLEAPHEAARARMVLAQAYAANASADRAAVELRAAADTFERLGALIDLARARELLASLGGEDGGAPRHPDARQLKTFAFTDIVDSTKLGELLGDDAWGKLMRWHDQAVRSVVAEHGGEEVKEIGDGFFLAFDDTDRAIEAMIALQRRLARQRDTQGFAPSIRVGIHAAEATRLASDYSGTGVNIAARIAAAASGSEILVSESSLSGSRRSFGETGRRTLELKGISEPTPVVSIDWR</sequence>